<dbReference type="InterPro" id="IPR009228">
    <property type="entry name" value="Capsid_scaffold_GpO"/>
</dbReference>
<comment type="caution">
    <text evidence="3">The sequence shown here is derived from an EMBL/GenBank/DDBJ whole genome shotgun (WGS) entry which is preliminary data.</text>
</comment>
<evidence type="ECO:0000256" key="1">
    <source>
        <dbReference type="SAM" id="Coils"/>
    </source>
</evidence>
<feature type="region of interest" description="Disordered" evidence="2">
    <location>
        <begin position="258"/>
        <end position="288"/>
    </location>
</feature>
<evidence type="ECO:0000313" key="4">
    <source>
        <dbReference type="Proteomes" id="UP000244223"/>
    </source>
</evidence>
<dbReference type="EMBL" id="QAON01000003">
    <property type="protein sequence ID" value="PTQ90294.1"/>
    <property type="molecule type" value="Genomic_DNA"/>
</dbReference>
<keyword evidence="1" id="KW-0175">Coiled coil</keyword>
<feature type="coiled-coil region" evidence="1">
    <location>
        <begin position="228"/>
        <end position="255"/>
    </location>
</feature>
<organism evidence="3 4">
    <name type="scientific">Agitococcus lubricus</name>
    <dbReference type="NCBI Taxonomy" id="1077255"/>
    <lineage>
        <taxon>Bacteria</taxon>
        <taxon>Pseudomonadati</taxon>
        <taxon>Pseudomonadota</taxon>
        <taxon>Gammaproteobacteria</taxon>
        <taxon>Moraxellales</taxon>
        <taxon>Moraxellaceae</taxon>
        <taxon>Agitococcus</taxon>
    </lineage>
</organism>
<keyword evidence="4" id="KW-1185">Reference proteome</keyword>
<evidence type="ECO:0000313" key="3">
    <source>
        <dbReference type="EMBL" id="PTQ90294.1"/>
    </source>
</evidence>
<proteinExistence type="predicted"/>
<accession>A0A2T5J1H5</accession>
<protein>
    <submittedName>
        <fullName evidence="3">Capsid scaffolding serine peptidase GPO</fullName>
    </submittedName>
</protein>
<dbReference type="Proteomes" id="UP000244223">
    <property type="component" value="Unassembled WGS sequence"/>
</dbReference>
<gene>
    <name evidence="3" type="ORF">C8N29_10347</name>
</gene>
<dbReference type="AlphaFoldDB" id="A0A2T5J1H5"/>
<name>A0A2T5J1H5_9GAMM</name>
<dbReference type="OrthoDB" id="5625143at2"/>
<dbReference type="Pfam" id="PF05929">
    <property type="entry name" value="Phage_GPO"/>
    <property type="match status" value="1"/>
</dbReference>
<evidence type="ECO:0000256" key="2">
    <source>
        <dbReference type="SAM" id="MobiDB-lite"/>
    </source>
</evidence>
<reference evidence="3 4" key="1">
    <citation type="submission" date="2018-04" db="EMBL/GenBank/DDBJ databases">
        <title>Genomic Encyclopedia of Archaeal and Bacterial Type Strains, Phase II (KMG-II): from individual species to whole genera.</title>
        <authorList>
            <person name="Goeker M."/>
        </authorList>
    </citation>
    <scope>NUCLEOTIDE SEQUENCE [LARGE SCALE GENOMIC DNA]</scope>
    <source>
        <strain evidence="3 4">DSM 5822</strain>
    </source>
</reference>
<sequence>MQAIRLFHFLMSRFVGLTMRKKFRVAVEGQTTDRRAISRQDIMDMAKNYNQQTYGARVWLEHFRGLFPDSAFKAYGDVISCTAEEIKDGDLKGKMALFAEIDASNDLVAMAKAKQKVYFSVEIQPDFPAVGGSYLVGLAVTDSPASLGTEYITFSQTAKNSPLAARKQKPENLISTSEEVWEFSEDPITSNEPSLFNKILAKLRPKEEKVQANFSDIEKCFEEVTKYCTNLKATVDNLGKQLTKIETELAAEKQASANFRTKIDGQPPANYTQRPPATGGNGQQQTDC</sequence>